<dbReference type="GO" id="GO:0004612">
    <property type="term" value="F:phosphoenolpyruvate carboxykinase (ATP) activity"/>
    <property type="evidence" value="ECO:0007669"/>
    <property type="project" value="InterPro"/>
</dbReference>
<dbReference type="Proteomes" id="UP000231246">
    <property type="component" value="Unassembled WGS sequence"/>
</dbReference>
<dbReference type="PANTHER" id="PTHR30031">
    <property type="entry name" value="PHOSPHOENOLPYRUVATE CARBOXYKINASE ATP"/>
    <property type="match status" value="1"/>
</dbReference>
<reference evidence="1 2" key="1">
    <citation type="submission" date="2017-09" db="EMBL/GenBank/DDBJ databases">
        <title>Depth-based differentiation of microbial function through sediment-hosted aquifers and enrichment of novel symbionts in the deep terrestrial subsurface.</title>
        <authorList>
            <person name="Probst A.J."/>
            <person name="Ladd B."/>
            <person name="Jarett J.K."/>
            <person name="Geller-Mcgrath D.E."/>
            <person name="Sieber C.M."/>
            <person name="Emerson J.B."/>
            <person name="Anantharaman K."/>
            <person name="Thomas B.C."/>
            <person name="Malmstrom R."/>
            <person name="Stieglmeier M."/>
            <person name="Klingl A."/>
            <person name="Woyke T."/>
            <person name="Ryan C.M."/>
            <person name="Banfield J.F."/>
        </authorList>
    </citation>
    <scope>NUCLEOTIDE SEQUENCE [LARGE SCALE GENOMIC DNA]</scope>
    <source>
        <strain evidence="1">CG22_combo_CG10-13_8_21_14_all_38_20</strain>
    </source>
</reference>
<accession>A0A2H0BTX1</accession>
<dbReference type="PANTHER" id="PTHR30031:SF0">
    <property type="entry name" value="PHOSPHOENOLPYRUVATE CARBOXYKINASE (ATP)"/>
    <property type="match status" value="1"/>
</dbReference>
<dbReference type="GO" id="GO:0006094">
    <property type="term" value="P:gluconeogenesis"/>
    <property type="evidence" value="ECO:0007669"/>
    <property type="project" value="InterPro"/>
</dbReference>
<evidence type="ECO:0008006" key="3">
    <source>
        <dbReference type="Google" id="ProtNLM"/>
    </source>
</evidence>
<dbReference type="GO" id="GO:0005524">
    <property type="term" value="F:ATP binding"/>
    <property type="evidence" value="ECO:0007669"/>
    <property type="project" value="InterPro"/>
</dbReference>
<dbReference type="AlphaFoldDB" id="A0A2H0BTX1"/>
<comment type="caution">
    <text evidence="1">The sequence shown here is derived from an EMBL/GenBank/DDBJ whole genome shotgun (WGS) entry which is preliminary data.</text>
</comment>
<protein>
    <recommendedName>
        <fullName evidence="3">Phosphoenolpyruvate carboxykinase (ATP)</fullName>
    </recommendedName>
</protein>
<dbReference type="Gene3D" id="3.90.228.20">
    <property type="match status" value="1"/>
</dbReference>
<evidence type="ECO:0000313" key="1">
    <source>
        <dbReference type="EMBL" id="PIP61127.1"/>
    </source>
</evidence>
<organism evidence="1 2">
    <name type="scientific">Candidatus Roizmanbacteria bacterium CG22_combo_CG10-13_8_21_14_all_38_20</name>
    <dbReference type="NCBI Taxonomy" id="1974862"/>
    <lineage>
        <taxon>Bacteria</taxon>
        <taxon>Candidatus Roizmaniibacteriota</taxon>
    </lineage>
</organism>
<dbReference type="GO" id="GO:0005829">
    <property type="term" value="C:cytosol"/>
    <property type="evidence" value="ECO:0007669"/>
    <property type="project" value="TreeGrafter"/>
</dbReference>
<evidence type="ECO:0000313" key="2">
    <source>
        <dbReference type="Proteomes" id="UP000231246"/>
    </source>
</evidence>
<gene>
    <name evidence="1" type="ORF">COW99_05905</name>
</gene>
<proteinExistence type="predicted"/>
<sequence>MAAHMASVPVYIKNVPSELLDPIQTWSDSEQYKIKAKELARLFTQNFKRFHDIPTHIASSGPTI</sequence>
<dbReference type="InterPro" id="IPR001272">
    <property type="entry name" value="PEP_carboxykinase_ATP"/>
</dbReference>
<dbReference type="EMBL" id="PCTA01000034">
    <property type="protein sequence ID" value="PIP61127.1"/>
    <property type="molecule type" value="Genomic_DNA"/>
</dbReference>
<dbReference type="InterPro" id="IPR013035">
    <property type="entry name" value="PEP_carboxykinase_C"/>
</dbReference>
<name>A0A2H0BTX1_9BACT</name>
<dbReference type="SUPFAM" id="SSF53795">
    <property type="entry name" value="PEP carboxykinase-like"/>
    <property type="match status" value="1"/>
</dbReference>